<dbReference type="EMBL" id="KZ613480">
    <property type="protein sequence ID" value="PMD21665.1"/>
    <property type="molecule type" value="Genomic_DNA"/>
</dbReference>
<name>A0A2J6Q5V6_9HELO</name>
<sequence>MTELSGYMRVLDTLLLRFVVETGNKLDTQIRTIGRKGDEQQGAILESLQLNFQPLKAELEARDEQLIAFVEQLLEDLQPLRDDLEKVERTRDQQHWNLVHGMQQQTAAIKPLHGEISNFQSAADQNFHTVFTKLDDHAAAVETANQMLNSIGNVLFGGLGRLSARMIPGSATVSSLEQSLDDSCYALPQVEDEDGWLMFQECGRKPPGNSEPVDDEDEPKGAAKIDTLLTGAVPAMDVEPKPDTQLLEGTKPAQDAVLQRSIELPRNTKLKKDLKPQSNVQHPQTKQSKTKPAEDLVATQQMERLEAIYTKILSLEKRISDEDNMTVQRSDYLKLEKAAAVIVRAYEVVAPLENSATSSGRRRKRRSKETKRDWNEPIVAQPYPSQYSAPTEYPPWHQYPASPQHPPLSQYPEQSQYSAPNFQTGRVYEIPEDVETLASTGAIVPYSKAHGNEYGSSTSDYNCHYTTAGQSSYGNERYGSTEVDYFPHSLSPPEPAMSFIFVVDNLEMAPGCWRFLPRPPPVHKEPPALGRQTRRNNFIHINKSAMYRWENGVISHASEYSFTNTPHAIPLKEYRAITMFYNDGFVLAEGDASKRNMRYQKYPRDRWFGLRFRHETSLSRVDLTGDESYMAKRPNTRLVKSLGLGYCQNPGYSGNQNHGLNGNLAILLALIAFSCRCEALDKFLMSDSSGWNNYQWKPHPHGGDSRRQGRGMVVTIYIDDENPGGSSPTVLHELEWIRGAIVK</sequence>
<feature type="region of interest" description="Disordered" evidence="1">
    <location>
        <begin position="353"/>
        <end position="416"/>
    </location>
</feature>
<feature type="compositionally biased region" description="Basic residues" evidence="1">
    <location>
        <begin position="360"/>
        <end position="369"/>
    </location>
</feature>
<reference evidence="2 3" key="1">
    <citation type="submission" date="2016-05" db="EMBL/GenBank/DDBJ databases">
        <title>A degradative enzymes factory behind the ericoid mycorrhizal symbiosis.</title>
        <authorList>
            <consortium name="DOE Joint Genome Institute"/>
            <person name="Martino E."/>
            <person name="Morin E."/>
            <person name="Grelet G."/>
            <person name="Kuo A."/>
            <person name="Kohler A."/>
            <person name="Daghino S."/>
            <person name="Barry K."/>
            <person name="Choi C."/>
            <person name="Cichocki N."/>
            <person name="Clum A."/>
            <person name="Copeland A."/>
            <person name="Hainaut M."/>
            <person name="Haridas S."/>
            <person name="Labutti K."/>
            <person name="Lindquist E."/>
            <person name="Lipzen A."/>
            <person name="Khouja H.-R."/>
            <person name="Murat C."/>
            <person name="Ohm R."/>
            <person name="Olson A."/>
            <person name="Spatafora J."/>
            <person name="Veneault-Fourrey C."/>
            <person name="Henrissat B."/>
            <person name="Grigoriev I."/>
            <person name="Martin F."/>
            <person name="Perotto S."/>
        </authorList>
    </citation>
    <scope>NUCLEOTIDE SEQUENCE [LARGE SCALE GENOMIC DNA]</scope>
    <source>
        <strain evidence="2 3">UAMH 7357</strain>
    </source>
</reference>
<proteinExistence type="predicted"/>
<gene>
    <name evidence="2" type="ORF">NA56DRAFT_119718</name>
</gene>
<feature type="compositionally biased region" description="Polar residues" evidence="1">
    <location>
        <begin position="276"/>
        <end position="287"/>
    </location>
</feature>
<evidence type="ECO:0000313" key="3">
    <source>
        <dbReference type="Proteomes" id="UP000235672"/>
    </source>
</evidence>
<dbReference type="AlphaFoldDB" id="A0A2J6Q5V6"/>
<evidence type="ECO:0000256" key="1">
    <source>
        <dbReference type="SAM" id="MobiDB-lite"/>
    </source>
</evidence>
<evidence type="ECO:0000313" key="2">
    <source>
        <dbReference type="EMBL" id="PMD21665.1"/>
    </source>
</evidence>
<accession>A0A2J6Q5V6</accession>
<dbReference type="Proteomes" id="UP000235672">
    <property type="component" value="Unassembled WGS sequence"/>
</dbReference>
<feature type="region of interest" description="Disordered" evidence="1">
    <location>
        <begin position="259"/>
        <end position="294"/>
    </location>
</feature>
<keyword evidence="3" id="KW-1185">Reference proteome</keyword>
<dbReference type="OrthoDB" id="10532671at2759"/>
<protein>
    <submittedName>
        <fullName evidence="2">Uncharacterized protein</fullName>
    </submittedName>
</protein>
<organism evidence="2 3">
    <name type="scientific">Hyaloscypha hepaticicola</name>
    <dbReference type="NCBI Taxonomy" id="2082293"/>
    <lineage>
        <taxon>Eukaryota</taxon>
        <taxon>Fungi</taxon>
        <taxon>Dikarya</taxon>
        <taxon>Ascomycota</taxon>
        <taxon>Pezizomycotina</taxon>
        <taxon>Leotiomycetes</taxon>
        <taxon>Helotiales</taxon>
        <taxon>Hyaloscyphaceae</taxon>
        <taxon>Hyaloscypha</taxon>
    </lineage>
</organism>